<dbReference type="PROSITE" id="PS50297">
    <property type="entry name" value="ANK_REP_REGION"/>
    <property type="match status" value="1"/>
</dbReference>
<evidence type="ECO:0000313" key="5">
    <source>
        <dbReference type="EMBL" id="KAK4256089.1"/>
    </source>
</evidence>
<dbReference type="SUPFAM" id="SSF48403">
    <property type="entry name" value="Ankyrin repeat"/>
    <property type="match status" value="2"/>
</dbReference>
<dbReference type="InterPro" id="IPR026961">
    <property type="entry name" value="PGG_dom"/>
</dbReference>
<sequence>MEKLKNDFYRAIIGGRWPKVYDMLKTDRWLFMAKVTAKEDTVLHMAMYAPEEMKPVVADMVDLVREDEESSERVNILGAANLKGDTPLHLAASIGNVEMCKKIGETDCSLILRRNHEYETPLFTAVLYGQRNAFLWLHYCLYGDGPAVSSDHCVRKNKDTILHCAIAQERFDVAIEIFYLYDDLVDPMKLNEDGLSPLHLLAEKPSAFYSGTFLGRPFGYFAYYVLLWSVKKKKKATTKAELMESDRKSWVNQWINVKKAKQMVRSIIWVLDHFDLDGQSIYELVDVVRKKKEKHAWSRQIMEKLLERYSDSFLKPSPIQEDSNPLPIDPPLLIAAKNGVVEMVKMIVEEFQLTVDIGAVNEKKKNIVLLAAENRQTHVYAYLCKPEILALTGSLFKQVDNEGNSALHLAASYGVHRDWKFHGEVLTMQWEHKWLRYVRDSMPPGVFATYNKKWETPDEIFKETHKDICERDNKWLTKTADACSLVSTLIATVAFATAATVPGGFNQAPEDPTKDGFPVFRDNKLYHLFVGMSLAALFFSLLAIILLLSIVTARYHVVDFFTNFPSRLFLGMSFMFMSIMCMWVSFCSSLSLLLVKPTRNVYIPLYIFTSVLSIPGTVFAITKFPVYWNLLSSRFYKTPAPSHNLVPARPNNLPEKKLTCAEALNKLVKICEDYEK</sequence>
<dbReference type="Pfam" id="PF12796">
    <property type="entry name" value="Ank_2"/>
    <property type="match status" value="1"/>
</dbReference>
<keyword evidence="2" id="KW-0040">ANK repeat</keyword>
<gene>
    <name evidence="5" type="ORF">QN277_009002</name>
    <name evidence="6" type="ORF">QN277_009011</name>
</gene>
<protein>
    <recommendedName>
        <fullName evidence="4">PGG domain-containing protein</fullName>
    </recommendedName>
</protein>
<feature type="transmembrane region" description="Helical" evidence="3">
    <location>
        <begin position="601"/>
        <end position="621"/>
    </location>
</feature>
<dbReference type="InterPro" id="IPR036770">
    <property type="entry name" value="Ankyrin_rpt-contain_sf"/>
</dbReference>
<comment type="caution">
    <text evidence="6">The sequence shown here is derived from an EMBL/GenBank/DDBJ whole genome shotgun (WGS) entry which is preliminary data.</text>
</comment>
<dbReference type="Pfam" id="PF00023">
    <property type="entry name" value="Ank"/>
    <property type="match status" value="1"/>
</dbReference>
<dbReference type="Pfam" id="PF13962">
    <property type="entry name" value="PGG"/>
    <property type="match status" value="1"/>
</dbReference>
<evidence type="ECO:0000259" key="4">
    <source>
        <dbReference type="Pfam" id="PF13962"/>
    </source>
</evidence>
<dbReference type="PROSITE" id="PS50088">
    <property type="entry name" value="ANK_REPEAT"/>
    <property type="match status" value="1"/>
</dbReference>
<evidence type="ECO:0000256" key="1">
    <source>
        <dbReference type="ARBA" id="ARBA00004413"/>
    </source>
</evidence>
<dbReference type="PANTHER" id="PTHR24177:SF103">
    <property type="entry name" value="PGG DOMAIN-CONTAINING PROTEIN"/>
    <property type="match status" value="1"/>
</dbReference>
<evidence type="ECO:0000256" key="3">
    <source>
        <dbReference type="SAM" id="Phobius"/>
    </source>
</evidence>
<keyword evidence="3" id="KW-1133">Transmembrane helix</keyword>
<reference evidence="6" key="1">
    <citation type="submission" date="2023-10" db="EMBL/GenBank/DDBJ databases">
        <title>Chromosome-level genome of the transformable northern wattle, Acacia crassicarpa.</title>
        <authorList>
            <person name="Massaro I."/>
            <person name="Sinha N.R."/>
            <person name="Poethig S."/>
            <person name="Leichty A.R."/>
        </authorList>
    </citation>
    <scope>NUCLEOTIDE SEQUENCE</scope>
    <source>
        <strain evidence="6">Acra3RX</strain>
        <tissue evidence="6">Leaf</tissue>
    </source>
</reference>
<organism evidence="6 7">
    <name type="scientific">Acacia crassicarpa</name>
    <name type="common">northern wattle</name>
    <dbReference type="NCBI Taxonomy" id="499986"/>
    <lineage>
        <taxon>Eukaryota</taxon>
        <taxon>Viridiplantae</taxon>
        <taxon>Streptophyta</taxon>
        <taxon>Embryophyta</taxon>
        <taxon>Tracheophyta</taxon>
        <taxon>Spermatophyta</taxon>
        <taxon>Magnoliopsida</taxon>
        <taxon>eudicotyledons</taxon>
        <taxon>Gunneridae</taxon>
        <taxon>Pentapetalae</taxon>
        <taxon>rosids</taxon>
        <taxon>fabids</taxon>
        <taxon>Fabales</taxon>
        <taxon>Fabaceae</taxon>
        <taxon>Caesalpinioideae</taxon>
        <taxon>mimosoid clade</taxon>
        <taxon>Acacieae</taxon>
        <taxon>Acacia</taxon>
    </lineage>
</organism>
<feature type="transmembrane region" description="Helical" evidence="3">
    <location>
        <begin position="482"/>
        <end position="505"/>
    </location>
</feature>
<feature type="transmembrane region" description="Helical" evidence="3">
    <location>
        <begin position="207"/>
        <end position="226"/>
    </location>
</feature>
<dbReference type="Proteomes" id="UP001293593">
    <property type="component" value="Unassembled WGS sequence"/>
</dbReference>
<evidence type="ECO:0000313" key="7">
    <source>
        <dbReference type="Proteomes" id="UP001293593"/>
    </source>
</evidence>
<dbReference type="AlphaFoldDB" id="A0AAE1ISL0"/>
<evidence type="ECO:0000256" key="2">
    <source>
        <dbReference type="PROSITE-ProRule" id="PRU00023"/>
    </source>
</evidence>
<feature type="domain" description="PGG" evidence="4">
    <location>
        <begin position="474"/>
        <end position="591"/>
    </location>
</feature>
<dbReference type="InterPro" id="IPR002110">
    <property type="entry name" value="Ankyrin_rpt"/>
</dbReference>
<dbReference type="EMBL" id="JAWXYG010000013">
    <property type="protein sequence ID" value="KAK4256098.1"/>
    <property type="molecule type" value="Genomic_DNA"/>
</dbReference>
<dbReference type="PANTHER" id="PTHR24177">
    <property type="entry name" value="CASKIN"/>
    <property type="match status" value="1"/>
</dbReference>
<name>A0AAE1ISL0_9FABA</name>
<feature type="repeat" description="ANK" evidence="2">
    <location>
        <begin position="83"/>
        <end position="115"/>
    </location>
</feature>
<dbReference type="EMBL" id="JAWXYG010000013">
    <property type="protein sequence ID" value="KAK4256089.1"/>
    <property type="molecule type" value="Genomic_DNA"/>
</dbReference>
<feature type="transmembrane region" description="Helical" evidence="3">
    <location>
        <begin position="525"/>
        <end position="548"/>
    </location>
</feature>
<dbReference type="Gene3D" id="1.25.40.20">
    <property type="entry name" value="Ankyrin repeat-containing domain"/>
    <property type="match status" value="2"/>
</dbReference>
<dbReference type="SMART" id="SM00248">
    <property type="entry name" value="ANK"/>
    <property type="match status" value="3"/>
</dbReference>
<comment type="subcellular location">
    <subcellularLocation>
        <location evidence="1">Cell membrane</location>
        <topology evidence="1">Peripheral membrane protein</topology>
        <orientation evidence="1">Cytoplasmic side</orientation>
    </subcellularLocation>
</comment>
<keyword evidence="7" id="KW-1185">Reference proteome</keyword>
<dbReference type="GO" id="GO:0005886">
    <property type="term" value="C:plasma membrane"/>
    <property type="evidence" value="ECO:0007669"/>
    <property type="project" value="UniProtKB-SubCell"/>
</dbReference>
<proteinExistence type="predicted"/>
<keyword evidence="3" id="KW-0472">Membrane</keyword>
<accession>A0AAE1ISL0</accession>
<keyword evidence="3" id="KW-0812">Transmembrane</keyword>
<evidence type="ECO:0000313" key="6">
    <source>
        <dbReference type="EMBL" id="KAK4256098.1"/>
    </source>
</evidence>
<feature type="transmembrane region" description="Helical" evidence="3">
    <location>
        <begin position="568"/>
        <end position="595"/>
    </location>
</feature>